<protein>
    <submittedName>
        <fullName evidence="2">MotA/TolQ/ExbB proton channel family protein</fullName>
    </submittedName>
</protein>
<feature type="transmembrane region" description="Helical" evidence="1">
    <location>
        <begin position="27"/>
        <end position="48"/>
    </location>
</feature>
<keyword evidence="1" id="KW-1133">Transmembrane helix</keyword>
<sequence>MYTVTAILTHKLVLSNVIIERFVEGGLIGMLLILACLLLAVFFTLKAIANLNGEAATFLKYKKLINQAVLLGLVISFANSLMGLIQGFDTLEATGGADPAILAGGIKITLLSPLFGLIVFILGHSATFILSWIRKVEIEEAI</sequence>
<keyword evidence="1" id="KW-0812">Transmembrane</keyword>
<proteinExistence type="predicted"/>
<accession>A0A5C7A9E9</accession>
<feature type="transmembrane region" description="Helical" evidence="1">
    <location>
        <begin position="68"/>
        <end position="88"/>
    </location>
</feature>
<dbReference type="Proteomes" id="UP000321935">
    <property type="component" value="Unassembled WGS sequence"/>
</dbReference>
<comment type="caution">
    <text evidence="2">The sequence shown here is derived from an EMBL/GenBank/DDBJ whole genome shotgun (WGS) entry which is preliminary data.</text>
</comment>
<dbReference type="OrthoDB" id="1001678at2"/>
<organism evidence="2 3">
    <name type="scientific">Algoriphagus aquimarinus</name>
    <dbReference type="NCBI Taxonomy" id="237018"/>
    <lineage>
        <taxon>Bacteria</taxon>
        <taxon>Pseudomonadati</taxon>
        <taxon>Bacteroidota</taxon>
        <taxon>Cytophagia</taxon>
        <taxon>Cytophagales</taxon>
        <taxon>Cyclobacteriaceae</taxon>
        <taxon>Algoriphagus</taxon>
    </lineage>
</organism>
<keyword evidence="1" id="KW-0472">Membrane</keyword>
<dbReference type="AlphaFoldDB" id="A0A5C7A9E9"/>
<feature type="transmembrane region" description="Helical" evidence="1">
    <location>
        <begin position="108"/>
        <end position="133"/>
    </location>
</feature>
<evidence type="ECO:0000313" key="2">
    <source>
        <dbReference type="EMBL" id="TXE03740.1"/>
    </source>
</evidence>
<name>A0A5C7A9E9_9BACT</name>
<evidence type="ECO:0000313" key="3">
    <source>
        <dbReference type="Proteomes" id="UP000321935"/>
    </source>
</evidence>
<gene>
    <name evidence="2" type="ORF">ESV85_19845</name>
</gene>
<dbReference type="RefSeq" id="WP_146920713.1">
    <property type="nucleotide sequence ID" value="NZ_VORW01000023.1"/>
</dbReference>
<dbReference type="EMBL" id="VORW01000023">
    <property type="protein sequence ID" value="TXE03740.1"/>
    <property type="molecule type" value="Genomic_DNA"/>
</dbReference>
<reference evidence="2 3" key="1">
    <citation type="submission" date="2019-08" db="EMBL/GenBank/DDBJ databases">
        <title>Genomes sequence of Algoriphagus aquimarinus ACAM450.</title>
        <authorList>
            <person name="Bowman J.P."/>
        </authorList>
    </citation>
    <scope>NUCLEOTIDE SEQUENCE [LARGE SCALE GENOMIC DNA]</scope>
    <source>
        <strain evidence="2 3">ACAM 450</strain>
    </source>
</reference>
<evidence type="ECO:0000256" key="1">
    <source>
        <dbReference type="SAM" id="Phobius"/>
    </source>
</evidence>